<keyword evidence="3" id="KW-1185">Reference proteome</keyword>
<dbReference type="OrthoDB" id="3366546at2759"/>
<feature type="region of interest" description="Disordered" evidence="1">
    <location>
        <begin position="242"/>
        <end position="366"/>
    </location>
</feature>
<dbReference type="RefSeq" id="XP_033533932.1">
    <property type="nucleotide sequence ID" value="XM_033682865.1"/>
</dbReference>
<accession>A0A6G1G2Z4</accession>
<feature type="region of interest" description="Disordered" evidence="1">
    <location>
        <begin position="384"/>
        <end position="403"/>
    </location>
</feature>
<sequence length="426" mass="47474">MDAEAYLKSHGWQGAGHSLDRTGRGIKKPLLISQKDNVLGLGKPKSLTSDQWWLRAFNDSLNDIGTGKQSALSQIREGGVRRGGLYGFFVKGESLHGTIHETSIEAALSTISTAAVPKPASADTSKRKRKAADSSQGDTRKRTKMDRTERAHLNDSSRKDETKSKDVPDRAVEQRQRKERKLNRRVKRLIKQEMAEGKYGLAPPHRSHSSDEAKAAKELKKEAKKAHMKRLWVEYFPEEKYDETGEEELVEEDEKREKKKKGEKEKKEKKEERKSKAPAMNGVLNLKPEEPENPTLTEFQASRATALQHRAPSPTSKSATRPEKRNCSADPSSRTSKKNRREEKPAHVDSSAALSTKQQKRYAARAAEKGMALETYIARREAKRVGAGAKGSGNGHGHGDITRDAKSAPICFVDVVGENPGRREGR</sequence>
<dbReference type="GeneID" id="54423435"/>
<dbReference type="EMBL" id="ML975158">
    <property type="protein sequence ID" value="KAF1812301.1"/>
    <property type="molecule type" value="Genomic_DNA"/>
</dbReference>
<organism evidence="2">
    <name type="scientific">Eremomyces bilateralis CBS 781.70</name>
    <dbReference type="NCBI Taxonomy" id="1392243"/>
    <lineage>
        <taxon>Eukaryota</taxon>
        <taxon>Fungi</taxon>
        <taxon>Dikarya</taxon>
        <taxon>Ascomycota</taxon>
        <taxon>Pezizomycotina</taxon>
        <taxon>Dothideomycetes</taxon>
        <taxon>Dothideomycetes incertae sedis</taxon>
        <taxon>Eremomycetales</taxon>
        <taxon>Eremomycetaceae</taxon>
        <taxon>Eremomyces</taxon>
    </lineage>
</organism>
<protein>
    <recommendedName>
        <fullName evidence="5">G-patch domain-containing protein</fullName>
    </recommendedName>
</protein>
<feature type="compositionally biased region" description="Basic and acidic residues" evidence="1">
    <location>
        <begin position="253"/>
        <end position="275"/>
    </location>
</feature>
<evidence type="ECO:0000313" key="2">
    <source>
        <dbReference type="EMBL" id="KAF1812301.1"/>
    </source>
</evidence>
<feature type="compositionally biased region" description="Polar residues" evidence="1">
    <location>
        <begin position="294"/>
        <end position="305"/>
    </location>
</feature>
<reference evidence="4" key="3">
    <citation type="submission" date="2025-04" db="UniProtKB">
        <authorList>
            <consortium name="RefSeq"/>
        </authorList>
    </citation>
    <scope>IDENTIFICATION</scope>
    <source>
        <strain evidence="4">CBS 781.70</strain>
    </source>
</reference>
<evidence type="ECO:0000256" key="1">
    <source>
        <dbReference type="SAM" id="MobiDB-lite"/>
    </source>
</evidence>
<feature type="compositionally biased region" description="Basic residues" evidence="1">
    <location>
        <begin position="177"/>
        <end position="189"/>
    </location>
</feature>
<evidence type="ECO:0000313" key="3">
    <source>
        <dbReference type="Proteomes" id="UP000504638"/>
    </source>
</evidence>
<feature type="compositionally biased region" description="Basic and acidic residues" evidence="1">
    <location>
        <begin position="208"/>
        <end position="221"/>
    </location>
</feature>
<gene>
    <name evidence="2 4" type="ORF">P152DRAFT_514451</name>
</gene>
<reference evidence="4" key="2">
    <citation type="submission" date="2020-04" db="EMBL/GenBank/DDBJ databases">
        <authorList>
            <consortium name="NCBI Genome Project"/>
        </authorList>
    </citation>
    <scope>NUCLEOTIDE SEQUENCE</scope>
    <source>
        <strain evidence="4">CBS 781.70</strain>
    </source>
</reference>
<dbReference type="Proteomes" id="UP000504638">
    <property type="component" value="Unplaced"/>
</dbReference>
<reference evidence="2 4" key="1">
    <citation type="submission" date="2020-01" db="EMBL/GenBank/DDBJ databases">
        <authorList>
            <consortium name="DOE Joint Genome Institute"/>
            <person name="Haridas S."/>
            <person name="Albert R."/>
            <person name="Binder M."/>
            <person name="Bloem J."/>
            <person name="Labutti K."/>
            <person name="Salamov A."/>
            <person name="Andreopoulos B."/>
            <person name="Baker S.E."/>
            <person name="Barry K."/>
            <person name="Bills G."/>
            <person name="Bluhm B.H."/>
            <person name="Cannon C."/>
            <person name="Castanera R."/>
            <person name="Culley D.E."/>
            <person name="Daum C."/>
            <person name="Ezra D."/>
            <person name="Gonzalez J.B."/>
            <person name="Henrissat B."/>
            <person name="Kuo A."/>
            <person name="Liang C."/>
            <person name="Lipzen A."/>
            <person name="Lutzoni F."/>
            <person name="Magnuson J."/>
            <person name="Mondo S."/>
            <person name="Nolan M."/>
            <person name="Ohm R."/>
            <person name="Pangilinan J."/>
            <person name="Park H.-J."/>
            <person name="Ramirez L."/>
            <person name="Alfaro M."/>
            <person name="Sun H."/>
            <person name="Tritt A."/>
            <person name="Yoshinaga Y."/>
            <person name="Zwiers L.-H."/>
            <person name="Turgeon B.G."/>
            <person name="Goodwin S.B."/>
            <person name="Spatafora J.W."/>
            <person name="Crous P.W."/>
            <person name="Grigoriev I.V."/>
        </authorList>
    </citation>
    <scope>NUCLEOTIDE SEQUENCE</scope>
    <source>
        <strain evidence="2 4">CBS 781.70</strain>
    </source>
</reference>
<evidence type="ECO:0000313" key="4">
    <source>
        <dbReference type="RefSeq" id="XP_033533932.1"/>
    </source>
</evidence>
<name>A0A6G1G2Z4_9PEZI</name>
<feature type="region of interest" description="Disordered" evidence="1">
    <location>
        <begin position="114"/>
        <end position="227"/>
    </location>
</feature>
<feature type="compositionally biased region" description="Basic and acidic residues" evidence="1">
    <location>
        <begin position="145"/>
        <end position="176"/>
    </location>
</feature>
<proteinExistence type="predicted"/>
<dbReference type="AlphaFoldDB" id="A0A6G1G2Z4"/>
<evidence type="ECO:0008006" key="5">
    <source>
        <dbReference type="Google" id="ProtNLM"/>
    </source>
</evidence>